<evidence type="ECO:0000313" key="2">
    <source>
        <dbReference type="Proteomes" id="UP000886501"/>
    </source>
</evidence>
<organism evidence="1 2">
    <name type="scientific">Thelephora ganbajun</name>
    <name type="common">Ganba fungus</name>
    <dbReference type="NCBI Taxonomy" id="370292"/>
    <lineage>
        <taxon>Eukaryota</taxon>
        <taxon>Fungi</taxon>
        <taxon>Dikarya</taxon>
        <taxon>Basidiomycota</taxon>
        <taxon>Agaricomycotina</taxon>
        <taxon>Agaricomycetes</taxon>
        <taxon>Thelephorales</taxon>
        <taxon>Thelephoraceae</taxon>
        <taxon>Thelephora</taxon>
    </lineage>
</organism>
<keyword evidence="2" id="KW-1185">Reference proteome</keyword>
<proteinExistence type="predicted"/>
<dbReference type="Proteomes" id="UP000886501">
    <property type="component" value="Unassembled WGS sequence"/>
</dbReference>
<gene>
    <name evidence="1" type="ORF">BDM02DRAFT_3174767</name>
</gene>
<protein>
    <submittedName>
        <fullName evidence="1">Kinase-like protein</fullName>
    </submittedName>
</protein>
<dbReference type="EMBL" id="MU118145">
    <property type="protein sequence ID" value="KAF9644346.1"/>
    <property type="molecule type" value="Genomic_DNA"/>
</dbReference>
<evidence type="ECO:0000313" key="1">
    <source>
        <dbReference type="EMBL" id="KAF9644346.1"/>
    </source>
</evidence>
<name>A0ACB6Z3U5_THEGA</name>
<comment type="caution">
    <text evidence="1">The sequence shown here is derived from an EMBL/GenBank/DDBJ whole genome shotgun (WGS) entry which is preliminary data.</text>
</comment>
<reference evidence="1" key="1">
    <citation type="submission" date="2019-10" db="EMBL/GenBank/DDBJ databases">
        <authorList>
            <consortium name="DOE Joint Genome Institute"/>
            <person name="Kuo A."/>
            <person name="Miyauchi S."/>
            <person name="Kiss E."/>
            <person name="Drula E."/>
            <person name="Kohler A."/>
            <person name="Sanchez-Garcia M."/>
            <person name="Andreopoulos B."/>
            <person name="Barry K.W."/>
            <person name="Bonito G."/>
            <person name="Buee M."/>
            <person name="Carver A."/>
            <person name="Chen C."/>
            <person name="Cichocki N."/>
            <person name="Clum A."/>
            <person name="Culley D."/>
            <person name="Crous P.W."/>
            <person name="Fauchery L."/>
            <person name="Girlanda M."/>
            <person name="Hayes R."/>
            <person name="Keri Z."/>
            <person name="Labutti K."/>
            <person name="Lipzen A."/>
            <person name="Lombard V."/>
            <person name="Magnuson J."/>
            <person name="Maillard F."/>
            <person name="Morin E."/>
            <person name="Murat C."/>
            <person name="Nolan M."/>
            <person name="Ohm R."/>
            <person name="Pangilinan J."/>
            <person name="Pereira M."/>
            <person name="Perotto S."/>
            <person name="Peter M."/>
            <person name="Riley R."/>
            <person name="Sitrit Y."/>
            <person name="Stielow B."/>
            <person name="Szollosi G."/>
            <person name="Zifcakova L."/>
            <person name="Stursova M."/>
            <person name="Spatafora J.W."/>
            <person name="Tedersoo L."/>
            <person name="Vaario L.-M."/>
            <person name="Yamada A."/>
            <person name="Yan M."/>
            <person name="Wang P."/>
            <person name="Xu J."/>
            <person name="Bruns T."/>
            <person name="Baldrian P."/>
            <person name="Vilgalys R."/>
            <person name="Henrissat B."/>
            <person name="Grigoriev I.V."/>
            <person name="Hibbett D."/>
            <person name="Nagy L.G."/>
            <person name="Martin F.M."/>
        </authorList>
    </citation>
    <scope>NUCLEOTIDE SEQUENCE</scope>
    <source>
        <strain evidence="1">P2</strain>
    </source>
</reference>
<accession>A0ACB6Z3U5</accession>
<sequence length="413" mass="45669">MAKKGNAATASHISTRGEASTQEFANRNLTHEMLRQQATLLLNSKDLVRNVRGLTPEDQTKFVDKVDQAYSTVGSQNARLITALGNLCSEIERLPTSAVLPTLEKRGNIAVASGGFTDIWRGDMGGTPVAIKAFRIYPAENLKEAKEILWKRVPMWMKLSHENILPFRGVDMTLVQLALVYDWGQNSNISKYVASHPRASRPSLLLDVAKGLEYLHSLDISHGDLKGANIIIGHDGRARLAEYGLAPINSKSSYIGTSRWLAPEIIDPSPDENGVLLESKSADVFAFGMTALEVFTGKIPFEGQSHTEAALQIVKGGRPEMPGNAQEVGLTVEMWKFLESCWRQVPEERPTMREVVRTWQKLINHNYDQFRNTPHAAGPAPSTSRPQERSATVQPRTQPPAPQPSESVLPGWY</sequence>
<reference evidence="1" key="2">
    <citation type="journal article" date="2020" name="Nat. Commun.">
        <title>Large-scale genome sequencing of mycorrhizal fungi provides insights into the early evolution of symbiotic traits.</title>
        <authorList>
            <person name="Miyauchi S."/>
            <person name="Kiss E."/>
            <person name="Kuo A."/>
            <person name="Drula E."/>
            <person name="Kohler A."/>
            <person name="Sanchez-Garcia M."/>
            <person name="Morin E."/>
            <person name="Andreopoulos B."/>
            <person name="Barry K.W."/>
            <person name="Bonito G."/>
            <person name="Buee M."/>
            <person name="Carver A."/>
            <person name="Chen C."/>
            <person name="Cichocki N."/>
            <person name="Clum A."/>
            <person name="Culley D."/>
            <person name="Crous P.W."/>
            <person name="Fauchery L."/>
            <person name="Girlanda M."/>
            <person name="Hayes R.D."/>
            <person name="Keri Z."/>
            <person name="LaButti K."/>
            <person name="Lipzen A."/>
            <person name="Lombard V."/>
            <person name="Magnuson J."/>
            <person name="Maillard F."/>
            <person name="Murat C."/>
            <person name="Nolan M."/>
            <person name="Ohm R.A."/>
            <person name="Pangilinan J."/>
            <person name="Pereira M.F."/>
            <person name="Perotto S."/>
            <person name="Peter M."/>
            <person name="Pfister S."/>
            <person name="Riley R."/>
            <person name="Sitrit Y."/>
            <person name="Stielow J.B."/>
            <person name="Szollosi G."/>
            <person name="Zifcakova L."/>
            <person name="Stursova M."/>
            <person name="Spatafora J.W."/>
            <person name="Tedersoo L."/>
            <person name="Vaario L.M."/>
            <person name="Yamada A."/>
            <person name="Yan M."/>
            <person name="Wang P."/>
            <person name="Xu J."/>
            <person name="Bruns T."/>
            <person name="Baldrian P."/>
            <person name="Vilgalys R."/>
            <person name="Dunand C."/>
            <person name="Henrissat B."/>
            <person name="Grigoriev I.V."/>
            <person name="Hibbett D."/>
            <person name="Nagy L.G."/>
            <person name="Martin F.M."/>
        </authorList>
    </citation>
    <scope>NUCLEOTIDE SEQUENCE</scope>
    <source>
        <strain evidence="1">P2</strain>
    </source>
</reference>